<feature type="transmembrane region" description="Helical" evidence="1">
    <location>
        <begin position="264"/>
        <end position="286"/>
    </location>
</feature>
<dbReference type="EMBL" id="WHOD01000095">
    <property type="protein sequence ID" value="NOU96263.1"/>
    <property type="molecule type" value="Genomic_DNA"/>
</dbReference>
<feature type="transmembrane region" description="Helical" evidence="1">
    <location>
        <begin position="97"/>
        <end position="115"/>
    </location>
</feature>
<evidence type="ECO:0000256" key="1">
    <source>
        <dbReference type="SAM" id="Phobius"/>
    </source>
</evidence>
<proteinExistence type="predicted"/>
<evidence type="ECO:0000313" key="3">
    <source>
        <dbReference type="Proteomes" id="UP000641588"/>
    </source>
</evidence>
<name>A0A972K3T9_9BACL</name>
<keyword evidence="1" id="KW-1133">Transmembrane helix</keyword>
<feature type="transmembrane region" description="Helical" evidence="1">
    <location>
        <begin position="177"/>
        <end position="201"/>
    </location>
</feature>
<keyword evidence="1" id="KW-0472">Membrane</keyword>
<sequence length="298" mass="33917">MRIDAGNESTFSDEPLVIRNQAGFDKPQAPPTSFYGKLIKYGAIGRVTLRNHFAYVYDFLIRSIFLIIIMYIFMQLWRVTYQGEGSALIEGYSYEQIIWYILFAEALTTSFPSLATKIEEEVKNGDVGYKLTRPLSYIGYHYVGYVSEVSIRLLVNVCIGGLLGVMMFGWPSFGWGWVEFLIVSCGAVTINFLLNMVLALCSFWVEETRGLEFVYHKMLFTIGGMLMPLELFPQQLQDVCRWLPFQTVLYFPAKTMVRWADVQLLSMLLTQAVWIALLAAVVGLMYGRGVRKLNVNGG</sequence>
<evidence type="ECO:0000313" key="2">
    <source>
        <dbReference type="EMBL" id="NOU96263.1"/>
    </source>
</evidence>
<organism evidence="2 3">
    <name type="scientific">Paenibacillus foliorum</name>
    <dbReference type="NCBI Taxonomy" id="2654974"/>
    <lineage>
        <taxon>Bacteria</taxon>
        <taxon>Bacillati</taxon>
        <taxon>Bacillota</taxon>
        <taxon>Bacilli</taxon>
        <taxon>Bacillales</taxon>
        <taxon>Paenibacillaceae</taxon>
        <taxon>Paenibacillus</taxon>
    </lineage>
</organism>
<keyword evidence="1" id="KW-0812">Transmembrane</keyword>
<dbReference type="RefSeq" id="WP_171654495.1">
    <property type="nucleotide sequence ID" value="NZ_WHOD01000095.1"/>
</dbReference>
<dbReference type="PANTHER" id="PTHR36832:SF1">
    <property type="entry name" value="SLR1174 PROTEIN"/>
    <property type="match status" value="1"/>
</dbReference>
<comment type="caution">
    <text evidence="2">The sequence shown here is derived from an EMBL/GenBank/DDBJ whole genome shotgun (WGS) entry which is preliminary data.</text>
</comment>
<feature type="transmembrane region" description="Helical" evidence="1">
    <location>
        <begin position="59"/>
        <end position="77"/>
    </location>
</feature>
<dbReference type="Pfam" id="PF06182">
    <property type="entry name" value="ABC2_membrane_6"/>
    <property type="match status" value="1"/>
</dbReference>
<protein>
    <submittedName>
        <fullName evidence="2">ABC transporter permease</fullName>
    </submittedName>
</protein>
<dbReference type="AlphaFoldDB" id="A0A972K3T9"/>
<gene>
    <name evidence="2" type="ORF">GC093_24015</name>
</gene>
<reference evidence="2" key="1">
    <citation type="submission" date="2019-10" db="EMBL/GenBank/DDBJ databases">
        <title>Description of Paenibacillus glebae sp. nov.</title>
        <authorList>
            <person name="Carlier A."/>
            <person name="Qi S."/>
        </authorList>
    </citation>
    <scope>NUCLEOTIDE SEQUENCE</scope>
    <source>
        <strain evidence="2">LMG 31456</strain>
    </source>
</reference>
<keyword evidence="3" id="KW-1185">Reference proteome</keyword>
<accession>A0A972K3T9</accession>
<dbReference type="Proteomes" id="UP000641588">
    <property type="component" value="Unassembled WGS sequence"/>
</dbReference>
<feature type="transmembrane region" description="Helical" evidence="1">
    <location>
        <begin position="153"/>
        <end position="171"/>
    </location>
</feature>
<dbReference type="PANTHER" id="PTHR36832">
    <property type="entry name" value="SLR1174 PROTEIN-RELATED"/>
    <property type="match status" value="1"/>
</dbReference>
<dbReference type="InterPro" id="IPR010390">
    <property type="entry name" value="ABC-2_transporter-like"/>
</dbReference>